<protein>
    <submittedName>
        <fullName evidence="1">Uncharacterized protein</fullName>
    </submittedName>
</protein>
<dbReference type="EMBL" id="JH000426">
    <property type="protein sequence ID" value="EGV93029.1"/>
    <property type="molecule type" value="Genomic_DNA"/>
</dbReference>
<evidence type="ECO:0000313" key="2">
    <source>
        <dbReference type="Proteomes" id="UP000001075"/>
    </source>
</evidence>
<evidence type="ECO:0000313" key="1">
    <source>
        <dbReference type="EMBL" id="EGV93029.1"/>
    </source>
</evidence>
<organism evidence="1 2">
    <name type="scientific">Cricetulus griseus</name>
    <name type="common">Chinese hamster</name>
    <name type="synonym">Cricetulus barabensis griseus</name>
    <dbReference type="NCBI Taxonomy" id="10029"/>
    <lineage>
        <taxon>Eukaryota</taxon>
        <taxon>Metazoa</taxon>
        <taxon>Chordata</taxon>
        <taxon>Craniata</taxon>
        <taxon>Vertebrata</taxon>
        <taxon>Euteleostomi</taxon>
        <taxon>Mammalia</taxon>
        <taxon>Eutheria</taxon>
        <taxon>Euarchontoglires</taxon>
        <taxon>Glires</taxon>
        <taxon>Rodentia</taxon>
        <taxon>Myomorpha</taxon>
        <taxon>Muroidea</taxon>
        <taxon>Cricetidae</taxon>
        <taxon>Cricetinae</taxon>
        <taxon>Cricetulus</taxon>
    </lineage>
</organism>
<sequence length="77" mass="8464">MATVFLSTNLKVPFARLTSVEVRPHLLPHRSLDPLPPLFCVLGLQMCAIQLVYGVLGIEPGPVHARHTFDHGPTSRP</sequence>
<reference evidence="2" key="1">
    <citation type="journal article" date="2011" name="Nat. Biotechnol.">
        <title>The genomic sequence of the Chinese hamster ovary (CHO)-K1 cell line.</title>
        <authorList>
            <person name="Xu X."/>
            <person name="Nagarajan H."/>
            <person name="Lewis N.E."/>
            <person name="Pan S."/>
            <person name="Cai Z."/>
            <person name="Liu X."/>
            <person name="Chen W."/>
            <person name="Xie M."/>
            <person name="Wang W."/>
            <person name="Hammond S."/>
            <person name="Andersen M.R."/>
            <person name="Neff N."/>
            <person name="Passarelli B."/>
            <person name="Koh W."/>
            <person name="Fan H.C."/>
            <person name="Wang J."/>
            <person name="Gui Y."/>
            <person name="Lee K.H."/>
            <person name="Betenbaugh M.J."/>
            <person name="Quake S.R."/>
            <person name="Famili I."/>
            <person name="Palsson B.O."/>
            <person name="Wang J."/>
        </authorList>
    </citation>
    <scope>NUCLEOTIDE SEQUENCE [LARGE SCALE GENOMIC DNA]</scope>
    <source>
        <strain evidence="2">CHO K1 cell line</strain>
    </source>
</reference>
<dbReference type="InParanoid" id="G3HJC0"/>
<dbReference type="AlphaFoldDB" id="G3HJC0"/>
<accession>G3HJC0</accession>
<proteinExistence type="predicted"/>
<dbReference type="Proteomes" id="UP000001075">
    <property type="component" value="Unassembled WGS sequence"/>
</dbReference>
<gene>
    <name evidence="1" type="ORF">I79_010761</name>
</gene>
<name>G3HJC0_CRIGR</name>